<sequence>MAGVNAVAAVAVALPGVTAAPWSSWLLFGFLIVTIAGAVAGCSYLAWRTPTRERLAQRADRNGRALLELADEIEEHLLMQQLSGASIQAQRHWPRLCRRLAMEHLECINRLMLENVPRE</sequence>
<keyword evidence="1" id="KW-1133">Transmembrane helix</keyword>
<gene>
    <name evidence="2" type="ORF">MOV92_10620</name>
</gene>
<feature type="transmembrane region" description="Helical" evidence="1">
    <location>
        <begin position="29"/>
        <end position="47"/>
    </location>
</feature>
<dbReference type="Proteomes" id="UP000829194">
    <property type="component" value="Chromosome"/>
</dbReference>
<dbReference type="RefSeq" id="WP_057942780.1">
    <property type="nucleotide sequence ID" value="NZ_CP011131.1"/>
</dbReference>
<evidence type="ECO:0000313" key="2">
    <source>
        <dbReference type="EMBL" id="UNP31663.1"/>
    </source>
</evidence>
<dbReference type="EMBL" id="CP093547">
    <property type="protein sequence ID" value="UNP31663.1"/>
    <property type="molecule type" value="Genomic_DNA"/>
</dbReference>
<evidence type="ECO:0008006" key="4">
    <source>
        <dbReference type="Google" id="ProtNLM"/>
    </source>
</evidence>
<keyword evidence="1" id="KW-0472">Membrane</keyword>
<keyword evidence="1" id="KW-0812">Transmembrane</keyword>
<protein>
    <recommendedName>
        <fullName evidence="4">Transmembrane protein</fullName>
    </recommendedName>
</protein>
<accession>A0ABY3XJ35</accession>
<keyword evidence="3" id="KW-1185">Reference proteome</keyword>
<name>A0ABY3XJ35_9GAMM</name>
<proteinExistence type="predicted"/>
<evidence type="ECO:0000256" key="1">
    <source>
        <dbReference type="SAM" id="Phobius"/>
    </source>
</evidence>
<reference evidence="2 3" key="1">
    <citation type="submission" date="2022-03" db="EMBL/GenBank/DDBJ databases">
        <title>Complete genome sequence of Lysobacter capsici VKM B-2533 and Lysobacter gummosus 10.1.1, promising sources of lytic agents.</title>
        <authorList>
            <person name="Tarlachkov S.V."/>
            <person name="Kudryakova I.V."/>
            <person name="Afoshin A.S."/>
            <person name="Leontyevskaya E.A."/>
            <person name="Leontyevskaya N.V."/>
        </authorList>
    </citation>
    <scope>NUCLEOTIDE SEQUENCE [LARGE SCALE GENOMIC DNA]</scope>
    <source>
        <strain evidence="2 3">10.1.1</strain>
    </source>
</reference>
<evidence type="ECO:0000313" key="3">
    <source>
        <dbReference type="Proteomes" id="UP000829194"/>
    </source>
</evidence>
<organism evidence="2 3">
    <name type="scientific">Lysobacter gummosus</name>
    <dbReference type="NCBI Taxonomy" id="262324"/>
    <lineage>
        <taxon>Bacteria</taxon>
        <taxon>Pseudomonadati</taxon>
        <taxon>Pseudomonadota</taxon>
        <taxon>Gammaproteobacteria</taxon>
        <taxon>Lysobacterales</taxon>
        <taxon>Lysobacteraceae</taxon>
        <taxon>Lysobacter</taxon>
    </lineage>
</organism>